<dbReference type="RefSeq" id="WP_036179698.1">
    <property type="nucleotide sequence ID" value="NZ_AVCZ01000055.1"/>
</dbReference>
<accession>A0A0A3IW90</accession>
<evidence type="ECO:0000313" key="2">
    <source>
        <dbReference type="Proteomes" id="UP000030595"/>
    </source>
</evidence>
<proteinExistence type="predicted"/>
<organism evidence="1 2">
    <name type="scientific">Ureibacillus massiliensis 4400831 = CIP 108448 = CCUG 49529</name>
    <dbReference type="NCBI Taxonomy" id="1211035"/>
    <lineage>
        <taxon>Bacteria</taxon>
        <taxon>Bacillati</taxon>
        <taxon>Bacillota</taxon>
        <taxon>Bacilli</taxon>
        <taxon>Bacillales</taxon>
        <taxon>Caryophanaceae</taxon>
        <taxon>Ureibacillus</taxon>
    </lineage>
</organism>
<dbReference type="Proteomes" id="UP000030595">
    <property type="component" value="Unassembled WGS sequence"/>
</dbReference>
<dbReference type="AlphaFoldDB" id="A0A0A3IW90"/>
<comment type="caution">
    <text evidence="1">The sequence shown here is derived from an EMBL/GenBank/DDBJ whole genome shotgun (WGS) entry which is preliminary data.</text>
</comment>
<sequence length="186" mass="21759">MTLAISNQEYTDELYRQLNGSFLQPDYWKERGREDAHLIWETRTSFSIFEFEKCFPSDDDTNLVTENKLNYFKAFQAEIEGKVPRHYCDLILDSAEKYNYDDFLSEHGNVIVQFSIPSLLKELEELCIEDEEVANHFNPRYGGCSIYNFDQSVGDVHFSYYDLLANTPCIEKAIILGPNDLFKMNK</sequence>
<keyword evidence="2" id="KW-1185">Reference proteome</keyword>
<gene>
    <name evidence="1" type="ORF">CD30_17745</name>
</gene>
<dbReference type="EMBL" id="JPVQ01000055">
    <property type="protein sequence ID" value="KGR89054.1"/>
    <property type="molecule type" value="Genomic_DNA"/>
</dbReference>
<evidence type="ECO:0000313" key="1">
    <source>
        <dbReference type="EMBL" id="KGR89054.1"/>
    </source>
</evidence>
<reference evidence="1 2" key="1">
    <citation type="submission" date="2014-02" db="EMBL/GenBank/DDBJ databases">
        <title>Draft genome sequence of Lysinibacillus massiliensis CCUG 49529.</title>
        <authorList>
            <person name="Zhang F."/>
            <person name="Wang G."/>
            <person name="Zhang L."/>
        </authorList>
    </citation>
    <scope>NUCLEOTIDE SEQUENCE [LARGE SCALE GENOMIC DNA]</scope>
    <source>
        <strain evidence="1 2">CCUG 49529</strain>
    </source>
</reference>
<protein>
    <submittedName>
        <fullName evidence="1">Uncharacterized protein</fullName>
    </submittedName>
</protein>
<name>A0A0A3IW90_9BACL</name>